<dbReference type="KEGG" id="ovi:T265_08383"/>
<reference evidence="4 5" key="1">
    <citation type="submission" date="2013-11" db="EMBL/GenBank/DDBJ databases">
        <title>Opisthorchis viverrini - life in the bile duct.</title>
        <authorList>
            <person name="Young N.D."/>
            <person name="Nagarajan N."/>
            <person name="Lin S.J."/>
            <person name="Korhonen P.K."/>
            <person name="Jex A.R."/>
            <person name="Hall R.S."/>
            <person name="Safavi-Hemami H."/>
            <person name="Kaewkong W."/>
            <person name="Bertrand D."/>
            <person name="Gao S."/>
            <person name="Seet Q."/>
            <person name="Wongkham S."/>
            <person name="Teh B.T."/>
            <person name="Wongkham C."/>
            <person name="Intapan P.M."/>
            <person name="Maleewong W."/>
            <person name="Yang X."/>
            <person name="Hu M."/>
            <person name="Wang Z."/>
            <person name="Hofmann A."/>
            <person name="Sternberg P.W."/>
            <person name="Tan P."/>
            <person name="Wang J."/>
            <person name="Gasser R.B."/>
        </authorList>
    </citation>
    <scope>NUCLEOTIDE SEQUENCE [LARGE SCALE GENOMIC DNA]</scope>
</reference>
<dbReference type="Gene3D" id="3.10.450.50">
    <property type="match status" value="1"/>
</dbReference>
<gene>
    <name evidence="4" type="ORF">T265_08383</name>
</gene>
<sequence>MGAGENTTSVVTTFTVSRMDPSDVLNLASEFVIQYYTVMRKCPSGLHRFYKDDSAMIHENSTVFGQKLIHDKIMSMDFQNSRVGILRLDALRANGNSVLIQVCQLFSWPYLQVSGEISVGGGDFRRFMQSFVLCEQAPCDFYVLNDIFRYQDHVYGDVKTVENSEQRLAEPEHLVGLSSEDVSRLQSSRVEPEVRSSLGISRQQGVVTWDNSTAADLSYVKSEGAIESHGGSHIEVREPEAPHEKHIPMRSPPSPHNVGSDLPDEALHTPPAAPQPCTWAQMASKQPAHAVMNVQTSKFSKVASHGTVHPSFDESSKINRQASIGGATAMTQRPRGAGGRSQPIPDGRAASGDHGFQQDNRPSGQGPMRASTGRGGSTGMRGGGRGGRGGFGHPSLGGRGTSAPFPRRGQ</sequence>
<dbReference type="Proteomes" id="UP000054324">
    <property type="component" value="Unassembled WGS sequence"/>
</dbReference>
<dbReference type="SUPFAM" id="SSF54427">
    <property type="entry name" value="NTF2-like"/>
    <property type="match status" value="1"/>
</dbReference>
<dbReference type="InterPro" id="IPR032710">
    <property type="entry name" value="NTF2-like_dom_sf"/>
</dbReference>
<evidence type="ECO:0000259" key="3">
    <source>
        <dbReference type="PROSITE" id="PS50177"/>
    </source>
</evidence>
<dbReference type="GeneID" id="20322562"/>
<keyword evidence="1" id="KW-0694">RNA-binding</keyword>
<dbReference type="STRING" id="6198.A0A074Z9K3"/>
<dbReference type="PANTHER" id="PTHR10693">
    <property type="entry name" value="RAS GTPASE-ACTIVATING PROTEIN-BINDING PROTEIN"/>
    <property type="match status" value="1"/>
</dbReference>
<evidence type="ECO:0000256" key="1">
    <source>
        <dbReference type="ARBA" id="ARBA00022884"/>
    </source>
</evidence>
<dbReference type="GO" id="GO:1990904">
    <property type="term" value="C:ribonucleoprotein complex"/>
    <property type="evidence" value="ECO:0007669"/>
    <property type="project" value="TreeGrafter"/>
</dbReference>
<evidence type="ECO:0000313" key="5">
    <source>
        <dbReference type="Proteomes" id="UP000054324"/>
    </source>
</evidence>
<feature type="region of interest" description="Disordered" evidence="2">
    <location>
        <begin position="326"/>
        <end position="410"/>
    </location>
</feature>
<name>A0A074Z9K3_OPIVI</name>
<keyword evidence="5" id="KW-1185">Reference proteome</keyword>
<dbReference type="AlphaFoldDB" id="A0A074Z9K3"/>
<dbReference type="EMBL" id="KL596834">
    <property type="protein sequence ID" value="KER23793.1"/>
    <property type="molecule type" value="Genomic_DNA"/>
</dbReference>
<dbReference type="OrthoDB" id="339151at2759"/>
<dbReference type="PANTHER" id="PTHR10693:SF20">
    <property type="entry name" value="AT27578P"/>
    <property type="match status" value="1"/>
</dbReference>
<dbReference type="RefSeq" id="XP_009172441.1">
    <property type="nucleotide sequence ID" value="XM_009174177.1"/>
</dbReference>
<dbReference type="GO" id="GO:0005829">
    <property type="term" value="C:cytosol"/>
    <property type="evidence" value="ECO:0007669"/>
    <property type="project" value="TreeGrafter"/>
</dbReference>
<accession>A0A074Z9K3</accession>
<feature type="compositionally biased region" description="Gly residues" evidence="2">
    <location>
        <begin position="373"/>
        <end position="400"/>
    </location>
</feature>
<dbReference type="CTD" id="20322562"/>
<dbReference type="CDD" id="cd00780">
    <property type="entry name" value="NTF2"/>
    <property type="match status" value="1"/>
</dbReference>
<dbReference type="Pfam" id="PF02136">
    <property type="entry name" value="NTF2"/>
    <property type="match status" value="1"/>
</dbReference>
<evidence type="ECO:0000256" key="2">
    <source>
        <dbReference type="SAM" id="MobiDB-lite"/>
    </source>
</evidence>
<dbReference type="InterPro" id="IPR002075">
    <property type="entry name" value="NTF2_dom"/>
</dbReference>
<dbReference type="PROSITE" id="PS50177">
    <property type="entry name" value="NTF2_DOMAIN"/>
    <property type="match status" value="1"/>
</dbReference>
<proteinExistence type="predicted"/>
<evidence type="ECO:0000313" key="4">
    <source>
        <dbReference type="EMBL" id="KER23793.1"/>
    </source>
</evidence>
<organism evidence="4 5">
    <name type="scientific">Opisthorchis viverrini</name>
    <name type="common">Southeast Asian liver fluke</name>
    <dbReference type="NCBI Taxonomy" id="6198"/>
    <lineage>
        <taxon>Eukaryota</taxon>
        <taxon>Metazoa</taxon>
        <taxon>Spiralia</taxon>
        <taxon>Lophotrochozoa</taxon>
        <taxon>Platyhelminthes</taxon>
        <taxon>Trematoda</taxon>
        <taxon>Digenea</taxon>
        <taxon>Opisthorchiida</taxon>
        <taxon>Opisthorchiata</taxon>
        <taxon>Opisthorchiidae</taxon>
        <taxon>Opisthorchis</taxon>
    </lineage>
</organism>
<dbReference type="GO" id="GO:0003729">
    <property type="term" value="F:mRNA binding"/>
    <property type="evidence" value="ECO:0007669"/>
    <property type="project" value="TreeGrafter"/>
</dbReference>
<dbReference type="InterPro" id="IPR039539">
    <property type="entry name" value="Ras_GTPase_bind_prot"/>
</dbReference>
<protein>
    <recommendedName>
        <fullName evidence="3">NTF2 domain-containing protein</fullName>
    </recommendedName>
</protein>
<dbReference type="InterPro" id="IPR018222">
    <property type="entry name" value="Nuclear_transport_factor_2_euk"/>
</dbReference>
<feature type="domain" description="NTF2" evidence="3">
    <location>
        <begin position="27"/>
        <end position="150"/>
    </location>
</feature>
<feature type="region of interest" description="Disordered" evidence="2">
    <location>
        <begin position="240"/>
        <end position="277"/>
    </location>
</feature>